<feature type="domain" description="CBS" evidence="3">
    <location>
        <begin position="17"/>
        <end position="72"/>
    </location>
</feature>
<proteinExistence type="predicted"/>
<dbReference type="InterPro" id="IPR046342">
    <property type="entry name" value="CBS_dom_sf"/>
</dbReference>
<keyword evidence="5" id="KW-1185">Reference proteome</keyword>
<dbReference type="RefSeq" id="WP_280322325.1">
    <property type="nucleotide sequence ID" value="NZ_CP118605.1"/>
</dbReference>
<dbReference type="Pfam" id="PF00571">
    <property type="entry name" value="CBS"/>
    <property type="match status" value="2"/>
</dbReference>
<keyword evidence="2" id="KW-0129">CBS domain</keyword>
<evidence type="ECO:0000256" key="1">
    <source>
        <dbReference type="ARBA" id="ARBA00022737"/>
    </source>
</evidence>
<dbReference type="InterPro" id="IPR051462">
    <property type="entry name" value="CBS_domain-containing"/>
</dbReference>
<evidence type="ECO:0000256" key="2">
    <source>
        <dbReference type="PROSITE-ProRule" id="PRU00703"/>
    </source>
</evidence>
<dbReference type="InterPro" id="IPR000644">
    <property type="entry name" value="CBS_dom"/>
</dbReference>
<evidence type="ECO:0000259" key="3">
    <source>
        <dbReference type="PROSITE" id="PS51371"/>
    </source>
</evidence>
<dbReference type="Proteomes" id="UP001236500">
    <property type="component" value="Chromosome"/>
</dbReference>
<reference evidence="4 5" key="1">
    <citation type="submission" date="2023-02" db="EMBL/GenBank/DDBJ databases">
        <title>Description and genomic characterization of Microbulbifer bruguierae sp. nov., isolated from the sediment of mangrove plant Bruguiera sexangula.</title>
        <authorList>
            <person name="Long M."/>
        </authorList>
    </citation>
    <scope>NUCLEOTIDE SEQUENCE [LARGE SCALE GENOMIC DNA]</scope>
    <source>
        <strain evidence="4 5">H12</strain>
    </source>
</reference>
<sequence length="148" mass="16447">MTKIRDIHHMPTLAALMTPFPYHIDIDAPIEAATALMEQHSVHHLPVTRDGDLETVISRGDIERVQSPGHRLEEQQLYVRDLCARRPYIADIHDPLDKILLAMADTGIGSVLVMKEGELAGIITVTDALRFCGNFLTDLARTPDDDVA</sequence>
<name>A0ABY8NHD4_9GAMM</name>
<dbReference type="PROSITE" id="PS51371">
    <property type="entry name" value="CBS"/>
    <property type="match status" value="2"/>
</dbReference>
<dbReference type="SUPFAM" id="SSF54631">
    <property type="entry name" value="CBS-domain pair"/>
    <property type="match status" value="1"/>
</dbReference>
<dbReference type="Gene3D" id="3.10.580.10">
    <property type="entry name" value="CBS-domain"/>
    <property type="match status" value="1"/>
</dbReference>
<organism evidence="4 5">
    <name type="scientific">Microbulbifer bruguierae</name>
    <dbReference type="NCBI Taxonomy" id="3029061"/>
    <lineage>
        <taxon>Bacteria</taxon>
        <taxon>Pseudomonadati</taxon>
        <taxon>Pseudomonadota</taxon>
        <taxon>Gammaproteobacteria</taxon>
        <taxon>Cellvibrionales</taxon>
        <taxon>Microbulbiferaceae</taxon>
        <taxon>Microbulbifer</taxon>
    </lineage>
</organism>
<evidence type="ECO:0000313" key="5">
    <source>
        <dbReference type="Proteomes" id="UP001236500"/>
    </source>
</evidence>
<dbReference type="SMART" id="SM00116">
    <property type="entry name" value="CBS"/>
    <property type="match status" value="2"/>
</dbReference>
<dbReference type="PANTHER" id="PTHR48108:SF26">
    <property type="entry name" value="CBS DOMAIN-CONTAINING PROTEIN DDB_G0289609"/>
    <property type="match status" value="1"/>
</dbReference>
<dbReference type="PANTHER" id="PTHR48108">
    <property type="entry name" value="CBS DOMAIN-CONTAINING PROTEIN CBSX2, CHLOROPLASTIC"/>
    <property type="match status" value="1"/>
</dbReference>
<gene>
    <name evidence="4" type="ORF">PVT68_08605</name>
</gene>
<evidence type="ECO:0000313" key="4">
    <source>
        <dbReference type="EMBL" id="WGL18341.1"/>
    </source>
</evidence>
<feature type="domain" description="CBS" evidence="3">
    <location>
        <begin position="83"/>
        <end position="139"/>
    </location>
</feature>
<accession>A0ABY8NHD4</accession>
<keyword evidence="1" id="KW-0677">Repeat</keyword>
<dbReference type="EMBL" id="CP118605">
    <property type="protein sequence ID" value="WGL18341.1"/>
    <property type="molecule type" value="Genomic_DNA"/>
</dbReference>
<protein>
    <submittedName>
        <fullName evidence="4">CBS domain-containing protein</fullName>
    </submittedName>
</protein>